<comment type="caution">
    <text evidence="1">The sequence shown here is derived from an EMBL/GenBank/DDBJ whole genome shotgun (WGS) entry which is preliminary data.</text>
</comment>
<dbReference type="Proteomes" id="UP000777482">
    <property type="component" value="Unassembled WGS sequence"/>
</dbReference>
<keyword evidence="2" id="KW-1185">Reference proteome</keyword>
<proteinExistence type="predicted"/>
<dbReference type="OrthoDB" id="10420251at2759"/>
<evidence type="ECO:0000313" key="2">
    <source>
        <dbReference type="Proteomes" id="UP000777482"/>
    </source>
</evidence>
<organism evidence="1 2">
    <name type="scientific">Rhodotorula mucilaginosa</name>
    <name type="common">Yeast</name>
    <name type="synonym">Rhodotorula rubra</name>
    <dbReference type="NCBI Taxonomy" id="5537"/>
    <lineage>
        <taxon>Eukaryota</taxon>
        <taxon>Fungi</taxon>
        <taxon>Dikarya</taxon>
        <taxon>Basidiomycota</taxon>
        <taxon>Pucciniomycotina</taxon>
        <taxon>Microbotryomycetes</taxon>
        <taxon>Sporidiobolales</taxon>
        <taxon>Sporidiobolaceae</taxon>
        <taxon>Rhodotorula</taxon>
    </lineage>
</organism>
<name>A0A9P6VZU5_RHOMI</name>
<sequence length="377" mass="41563">MRDRKAGTRVWSGKEPAEVVLLLLRPSLGLPPVRKLSPEHRAARSTALALAGPHDTGFRESAWTLALSLLLIAPPSTPQPATKRLPAQDDDGSDLLRLRKAGQLALQRVRRQGRGLVLFKGAPETREPSLRRRPPDLPCSLGCSQAWPAHKLACGERAAPFMLPPFSEYEADRAMMACQVQASTPGQKSAQDLLKKALLPAQGMERYNRLRRLIGKNCRLVLNSPRKRDIVELVRANSASFWSQASMIPGLRPYNHPRESFILFHTAATALSPVPAPSGPADEKYDLDFYHRVLIYATLFEQATTNHERKAPFAAYTTEELDALATSCMPSVSPVQGGIFQISTSISAASQKADSRYGAEVKPVPQRKVPIMLRKTR</sequence>
<dbReference type="AlphaFoldDB" id="A0A9P6VZU5"/>
<protein>
    <submittedName>
        <fullName evidence="1">Uncharacterized protein</fullName>
    </submittedName>
</protein>
<evidence type="ECO:0000313" key="1">
    <source>
        <dbReference type="EMBL" id="KAG0660647.1"/>
    </source>
</evidence>
<reference evidence="1 2" key="1">
    <citation type="submission" date="2020-11" db="EMBL/GenBank/DDBJ databases">
        <title>Kefir isolates.</title>
        <authorList>
            <person name="Marcisauskas S."/>
            <person name="Kim Y."/>
            <person name="Blasche S."/>
        </authorList>
    </citation>
    <scope>NUCLEOTIDE SEQUENCE [LARGE SCALE GENOMIC DNA]</scope>
    <source>
        <strain evidence="1 2">KR</strain>
    </source>
</reference>
<dbReference type="EMBL" id="PUHQ01000042">
    <property type="protein sequence ID" value="KAG0660647.1"/>
    <property type="molecule type" value="Genomic_DNA"/>
</dbReference>
<gene>
    <name evidence="1" type="ORF">C6P46_004510</name>
</gene>
<accession>A0A9P6VZU5</accession>